<name>A0AA41RXU8_PAPNU</name>
<accession>A0AA41RXU8</accession>
<evidence type="ECO:0000256" key="1">
    <source>
        <dbReference type="ARBA" id="ARBA00022771"/>
    </source>
</evidence>
<feature type="domain" description="Putative plant transposon protein" evidence="5">
    <location>
        <begin position="5"/>
        <end position="179"/>
    </location>
</feature>
<dbReference type="CDD" id="cd15489">
    <property type="entry name" value="PHD_SF"/>
    <property type="match status" value="1"/>
</dbReference>
<evidence type="ECO:0000313" key="7">
    <source>
        <dbReference type="Proteomes" id="UP001177140"/>
    </source>
</evidence>
<evidence type="ECO:0000259" key="5">
    <source>
        <dbReference type="Pfam" id="PF20167"/>
    </source>
</evidence>
<dbReference type="InterPro" id="IPR011011">
    <property type="entry name" value="Znf_FYVE_PHD"/>
</dbReference>
<feature type="region of interest" description="Disordered" evidence="4">
    <location>
        <begin position="222"/>
        <end position="255"/>
    </location>
</feature>
<reference evidence="6" key="1">
    <citation type="submission" date="2022-03" db="EMBL/GenBank/DDBJ databases">
        <title>A functionally conserved STORR gene fusion in Papaver species that diverged 16.8 million years ago.</title>
        <authorList>
            <person name="Catania T."/>
        </authorList>
    </citation>
    <scope>NUCLEOTIDE SEQUENCE</scope>
    <source>
        <strain evidence="6">S-191538</strain>
    </source>
</reference>
<keyword evidence="3" id="KW-0175">Coiled coil</keyword>
<dbReference type="AlphaFoldDB" id="A0AA41RXU8"/>
<dbReference type="InterPro" id="IPR046796">
    <property type="entry name" value="Transposase_32_dom"/>
</dbReference>
<keyword evidence="2" id="KW-0862">Zinc</keyword>
<keyword evidence="1" id="KW-0479">Metal-binding</keyword>
<organism evidence="6 7">
    <name type="scientific">Papaver nudicaule</name>
    <name type="common">Iceland poppy</name>
    <dbReference type="NCBI Taxonomy" id="74823"/>
    <lineage>
        <taxon>Eukaryota</taxon>
        <taxon>Viridiplantae</taxon>
        <taxon>Streptophyta</taxon>
        <taxon>Embryophyta</taxon>
        <taxon>Tracheophyta</taxon>
        <taxon>Spermatophyta</taxon>
        <taxon>Magnoliopsida</taxon>
        <taxon>Ranunculales</taxon>
        <taxon>Papaveraceae</taxon>
        <taxon>Papaveroideae</taxon>
        <taxon>Papaver</taxon>
    </lineage>
</organism>
<dbReference type="SUPFAM" id="SSF57903">
    <property type="entry name" value="FYVE/PHD zinc finger"/>
    <property type="match status" value="1"/>
</dbReference>
<dbReference type="Gene3D" id="3.30.40.10">
    <property type="entry name" value="Zinc/RING finger domain, C3HC4 (zinc finger)"/>
    <property type="match status" value="1"/>
</dbReference>
<dbReference type="InterPro" id="IPR013083">
    <property type="entry name" value="Znf_RING/FYVE/PHD"/>
</dbReference>
<comment type="caution">
    <text evidence="6">The sequence shown here is derived from an EMBL/GenBank/DDBJ whole genome shotgun (WGS) entry which is preliminary data.</text>
</comment>
<dbReference type="Pfam" id="PF20167">
    <property type="entry name" value="Transposase_32"/>
    <property type="match status" value="1"/>
</dbReference>
<protein>
    <recommendedName>
        <fullName evidence="5">Putative plant transposon protein domain-containing protein</fullName>
    </recommendedName>
</protein>
<proteinExistence type="predicted"/>
<dbReference type="EMBL" id="JAJJMA010051322">
    <property type="protein sequence ID" value="MCL7025979.1"/>
    <property type="molecule type" value="Genomic_DNA"/>
</dbReference>
<evidence type="ECO:0000256" key="2">
    <source>
        <dbReference type="ARBA" id="ARBA00022833"/>
    </source>
</evidence>
<dbReference type="GO" id="GO:0008270">
    <property type="term" value="F:zinc ion binding"/>
    <property type="evidence" value="ECO:0007669"/>
    <property type="project" value="UniProtKB-KW"/>
</dbReference>
<gene>
    <name evidence="6" type="ORF">MKW94_007032</name>
</gene>
<sequence>MIKSLLHIRGSAPISPVLMFYSQIHNLCEEDQSFDTYIEGKIHQITPQVIASLLGFDRPLEPVSFPPTNEDELVVSKDEFRRAVYLPEHVTSYGRKPRTEIKVAHLKPIIAVLVRICQSNILPVLNHHSVTNLNLVYLSFLLLNGYQVDISYVIWHTMAHLDRFKTKSVPYGIIVGQLLSYLGHPFPADTPCTTVPGAFDVNFLCRNNLRYDPCDNNDRALPEPHSNYISPPPIPPSTDADDASEVPLALPNDPPREIGCVPDSIRSLKDTMDVILSHVVTRQDRLEQQLQEMIACIGREDDRRKQQCEELLQQKKMIEHIALQQDQLQKQQQDMISHHFQQQHEEFCQQHKLITDDIVTRQDHFEQQQQEIFERIARQDDCLESQHQEVIDRIAFQEDLLEQQNEKFMRLEKTIENNAQQQDHFQQQHEEFCQQHKLITDDIVTQQDHFKQQQQKIIDRIARQEDCLESQHQEVIDRIAFQEDLLEQQHERFMRQEKTTEHTAQQQNHLQQQHEEFSQHQKLIFDGIVTREDHFEQQQQGIIDRIARQDDRFEQQQQKIIDRIACEDDRRKQQYEEFLQQKKMIEHIAHQGDQLQQQVEEFGQLQKLINDRYVTQQDHFEQQQQEMSNRITSQQDWLELRLEEFKQQPKLIHHLVTQPDCCEQQNQEMIGSIARKHDYPAQCQDQHDALSMQHVQRAYRDQVNPLCQLCGDPGYVDLLIHCNLCQTSTMHSYCLDKIPTDSDDETIWTCEDCEQTAELETQQGVQVTSSKDVIEDI</sequence>
<evidence type="ECO:0000256" key="3">
    <source>
        <dbReference type="SAM" id="Coils"/>
    </source>
</evidence>
<evidence type="ECO:0000313" key="6">
    <source>
        <dbReference type="EMBL" id="MCL7025979.1"/>
    </source>
</evidence>
<keyword evidence="7" id="KW-1185">Reference proteome</keyword>
<keyword evidence="1" id="KW-0863">Zinc-finger</keyword>
<dbReference type="Proteomes" id="UP001177140">
    <property type="component" value="Unassembled WGS sequence"/>
</dbReference>
<feature type="coiled-coil region" evidence="3">
    <location>
        <begin position="387"/>
        <end position="421"/>
    </location>
</feature>
<evidence type="ECO:0000256" key="4">
    <source>
        <dbReference type="SAM" id="MobiDB-lite"/>
    </source>
</evidence>